<keyword evidence="7 17" id="KW-0812">Transmembrane</keyword>
<evidence type="ECO:0000256" key="4">
    <source>
        <dbReference type="ARBA" id="ARBA00022475"/>
    </source>
</evidence>
<comment type="catalytic activity">
    <reaction evidence="1">
        <text>ATP + protein L-histidine = ADP + protein N-phospho-L-histidine.</text>
        <dbReference type="EC" id="2.7.13.3"/>
    </reaction>
</comment>
<sequence length="457" mass="52437">MFKTLYARIAIYSITVILFSALISFVLTNVYYHFNLKAANDAKIMRTLKEARQYEQESKPADIQQYFKHLGQMNYQIMTIDQKGHKAFYGEPFREDTLSKKAINDVLNNKDYHGIKNKPFELFVTGFFDNETDNTVGIHFKTKEGSLAVFMRPDIGETFSEFRTFLAVLLILLLFISISLVIASTYSIIRPVQKLKLATERLIDGDFETPIRQTRKDEIGTLQYHFNKMRKSLGQVDQMRQHFVQNVSHEIKTPLTHIHHLLSELQQTSDKILQQQYINDIYTITTQLSGLTTELLLLSELDNHQHLAFDDKIQVDKLIKDIIRHEQFAADEKSLIILADLEPINFLGNQRLLHQALSNLLINAIKYTDIGGAVDITLQLSLNNIIFTISNDGSPISPQTEAHLFDRFYKVSKHDNSNGLGLAITKSIIELHHGTVQFTQSNEYVTTFTITLPNNSH</sequence>
<dbReference type="EC" id="2.7.13.3" evidence="3"/>
<dbReference type="GO" id="GO:0005524">
    <property type="term" value="F:ATP binding"/>
    <property type="evidence" value="ECO:0007669"/>
    <property type="project" value="UniProtKB-KW"/>
</dbReference>
<name>A0A077UHL3_9STAP</name>
<dbReference type="PROSITE" id="PS50885">
    <property type="entry name" value="HAMP"/>
    <property type="match status" value="1"/>
</dbReference>
<dbReference type="GO" id="GO:0000155">
    <property type="term" value="F:phosphorelay sensor kinase activity"/>
    <property type="evidence" value="ECO:0007669"/>
    <property type="project" value="InterPro"/>
</dbReference>
<evidence type="ECO:0000256" key="1">
    <source>
        <dbReference type="ARBA" id="ARBA00000085"/>
    </source>
</evidence>
<proteinExistence type="predicted"/>
<keyword evidence="11 17" id="KW-1133">Transmembrane helix</keyword>
<dbReference type="CDD" id="cd06225">
    <property type="entry name" value="HAMP"/>
    <property type="match status" value="1"/>
</dbReference>
<gene>
    <name evidence="20" type="primary">hssS</name>
    <name evidence="20" type="ORF">ERS140147_00870</name>
</gene>
<dbReference type="Pfam" id="PF00512">
    <property type="entry name" value="HisKA"/>
    <property type="match status" value="1"/>
</dbReference>
<keyword evidence="9 20" id="KW-0418">Kinase</keyword>
<comment type="subcellular location">
    <subcellularLocation>
        <location evidence="2">Cell membrane</location>
        <topology evidence="2">Multi-pass membrane protein</topology>
    </subcellularLocation>
</comment>
<dbReference type="Gene3D" id="1.10.287.130">
    <property type="match status" value="1"/>
</dbReference>
<comment type="function">
    <text evidence="15">Member of the two-component regulatory system HssS/HssR involved in intracellular heme homeostasis and tempering of staphylococcal virulence. HssS functions as a heme sensor histidine kinase which is autophosphorylated at a histidine residue and transfers its phosphate group to an aspartate residue of HssR. HssR/HssS activates the expression of hrtAB, an efflux pump, in response to extracellular heme, hemin, hemoglobin or blood.</text>
</comment>
<protein>
    <recommendedName>
        <fullName evidence="16">Heme sensor protein HssS</fullName>
        <ecNumber evidence="3">2.7.13.3</ecNumber>
    </recommendedName>
</protein>
<dbReference type="CDD" id="cd00082">
    <property type="entry name" value="HisKA"/>
    <property type="match status" value="1"/>
</dbReference>
<accession>A0A077UHL3</accession>
<keyword evidence="6 20" id="KW-0808">Transferase</keyword>
<dbReference type="SMART" id="SM00388">
    <property type="entry name" value="HisKA"/>
    <property type="match status" value="1"/>
</dbReference>
<dbReference type="EMBL" id="CCEH01000005">
    <property type="protein sequence ID" value="CDR27760.1"/>
    <property type="molecule type" value="Genomic_DNA"/>
</dbReference>
<evidence type="ECO:0000313" key="21">
    <source>
        <dbReference type="Proteomes" id="UP000044616"/>
    </source>
</evidence>
<keyword evidence="14 17" id="KW-0472">Membrane</keyword>
<evidence type="ECO:0000256" key="14">
    <source>
        <dbReference type="ARBA" id="ARBA00023136"/>
    </source>
</evidence>
<keyword evidence="12" id="KW-0902">Two-component regulatory system</keyword>
<feature type="domain" description="HAMP" evidence="19">
    <location>
        <begin position="186"/>
        <end position="238"/>
    </location>
</feature>
<evidence type="ECO:0000259" key="18">
    <source>
        <dbReference type="PROSITE" id="PS50109"/>
    </source>
</evidence>
<evidence type="ECO:0000256" key="17">
    <source>
        <dbReference type="SAM" id="Phobius"/>
    </source>
</evidence>
<feature type="domain" description="Histidine kinase" evidence="18">
    <location>
        <begin position="246"/>
        <end position="456"/>
    </location>
</feature>
<dbReference type="InterPro" id="IPR003661">
    <property type="entry name" value="HisK_dim/P_dom"/>
</dbReference>
<dbReference type="SUPFAM" id="SSF47384">
    <property type="entry name" value="Homodimeric domain of signal transducing histidine kinase"/>
    <property type="match status" value="1"/>
</dbReference>
<dbReference type="PROSITE" id="PS50109">
    <property type="entry name" value="HIS_KIN"/>
    <property type="match status" value="1"/>
</dbReference>
<dbReference type="Gene3D" id="6.10.340.10">
    <property type="match status" value="1"/>
</dbReference>
<evidence type="ECO:0000256" key="9">
    <source>
        <dbReference type="ARBA" id="ARBA00022777"/>
    </source>
</evidence>
<dbReference type="InterPro" id="IPR036890">
    <property type="entry name" value="HATPase_C_sf"/>
</dbReference>
<evidence type="ECO:0000256" key="11">
    <source>
        <dbReference type="ARBA" id="ARBA00022989"/>
    </source>
</evidence>
<dbReference type="SUPFAM" id="SSF55874">
    <property type="entry name" value="ATPase domain of HSP90 chaperone/DNA topoisomerase II/histidine kinase"/>
    <property type="match status" value="1"/>
</dbReference>
<organism evidence="20 21">
    <name type="scientific">Staphylococcus schweitzeri</name>
    <dbReference type="NCBI Taxonomy" id="1654388"/>
    <lineage>
        <taxon>Bacteria</taxon>
        <taxon>Bacillati</taxon>
        <taxon>Bacillota</taxon>
        <taxon>Bacilli</taxon>
        <taxon>Bacillales</taxon>
        <taxon>Staphylococcaceae</taxon>
        <taxon>Staphylococcus</taxon>
    </lineage>
</organism>
<evidence type="ECO:0000256" key="8">
    <source>
        <dbReference type="ARBA" id="ARBA00022741"/>
    </source>
</evidence>
<dbReference type="InterPro" id="IPR003594">
    <property type="entry name" value="HATPase_dom"/>
</dbReference>
<evidence type="ECO:0000256" key="10">
    <source>
        <dbReference type="ARBA" id="ARBA00022840"/>
    </source>
</evidence>
<dbReference type="RefSeq" id="WP_047529939.1">
    <property type="nucleotide sequence ID" value="NZ_CCEH01000005.1"/>
</dbReference>
<dbReference type="Pfam" id="PF02518">
    <property type="entry name" value="HATPase_c"/>
    <property type="match status" value="1"/>
</dbReference>
<dbReference type="PANTHER" id="PTHR45528">
    <property type="entry name" value="SENSOR HISTIDINE KINASE CPXA"/>
    <property type="match status" value="1"/>
</dbReference>
<reference evidence="20 21" key="1">
    <citation type="submission" date="2014-05" db="EMBL/GenBank/DDBJ databases">
        <authorList>
            <person name="Aslett A.Martin."/>
            <person name="De Silva Nishadi"/>
        </authorList>
    </citation>
    <scope>NUCLEOTIDE SEQUENCE [LARGE SCALE GENOMIC DNA]</scope>
</reference>
<keyword evidence="4" id="KW-1003">Cell membrane</keyword>
<dbReference type="SMART" id="SM00387">
    <property type="entry name" value="HATPase_c"/>
    <property type="match status" value="1"/>
</dbReference>
<evidence type="ECO:0000256" key="16">
    <source>
        <dbReference type="ARBA" id="ARBA00040841"/>
    </source>
</evidence>
<dbReference type="PANTHER" id="PTHR45528:SF11">
    <property type="entry name" value="HISTIDINE KINASE"/>
    <property type="match status" value="1"/>
</dbReference>
<dbReference type="InterPro" id="IPR004358">
    <property type="entry name" value="Sig_transdc_His_kin-like_C"/>
</dbReference>
<dbReference type="InterPro" id="IPR005467">
    <property type="entry name" value="His_kinase_dom"/>
</dbReference>
<feature type="transmembrane region" description="Helical" evidence="17">
    <location>
        <begin position="6"/>
        <end position="27"/>
    </location>
</feature>
<evidence type="ECO:0000256" key="12">
    <source>
        <dbReference type="ARBA" id="ARBA00023012"/>
    </source>
</evidence>
<evidence type="ECO:0000256" key="3">
    <source>
        <dbReference type="ARBA" id="ARBA00012438"/>
    </source>
</evidence>
<evidence type="ECO:0000256" key="6">
    <source>
        <dbReference type="ARBA" id="ARBA00022679"/>
    </source>
</evidence>
<evidence type="ECO:0000313" key="20">
    <source>
        <dbReference type="EMBL" id="CDR27760.1"/>
    </source>
</evidence>
<dbReference type="AlphaFoldDB" id="A0A077UHL3"/>
<dbReference type="Gene3D" id="3.30.565.10">
    <property type="entry name" value="Histidine kinase-like ATPase, C-terminal domain"/>
    <property type="match status" value="1"/>
</dbReference>
<evidence type="ECO:0000256" key="15">
    <source>
        <dbReference type="ARBA" id="ARBA00037219"/>
    </source>
</evidence>
<dbReference type="PRINTS" id="PR00344">
    <property type="entry name" value="BCTRLSENSOR"/>
</dbReference>
<dbReference type="GO" id="GO:0005886">
    <property type="term" value="C:plasma membrane"/>
    <property type="evidence" value="ECO:0007669"/>
    <property type="project" value="UniProtKB-SubCell"/>
</dbReference>
<keyword evidence="10" id="KW-0067">ATP-binding</keyword>
<dbReference type="InterPro" id="IPR050398">
    <property type="entry name" value="HssS/ArlS-like"/>
</dbReference>
<evidence type="ECO:0000259" key="19">
    <source>
        <dbReference type="PROSITE" id="PS50885"/>
    </source>
</evidence>
<dbReference type="SUPFAM" id="SSF158472">
    <property type="entry name" value="HAMP domain-like"/>
    <property type="match status" value="1"/>
</dbReference>
<evidence type="ECO:0000256" key="5">
    <source>
        <dbReference type="ARBA" id="ARBA00022553"/>
    </source>
</evidence>
<evidence type="ECO:0000256" key="13">
    <source>
        <dbReference type="ARBA" id="ARBA00023026"/>
    </source>
</evidence>
<keyword evidence="13" id="KW-0843">Virulence</keyword>
<keyword evidence="8" id="KW-0547">Nucleotide-binding</keyword>
<feature type="transmembrane region" description="Helical" evidence="17">
    <location>
        <begin position="165"/>
        <end position="189"/>
    </location>
</feature>
<dbReference type="Proteomes" id="UP000044616">
    <property type="component" value="Unassembled WGS sequence"/>
</dbReference>
<evidence type="ECO:0000256" key="2">
    <source>
        <dbReference type="ARBA" id="ARBA00004651"/>
    </source>
</evidence>
<keyword evidence="5" id="KW-0597">Phosphoprotein</keyword>
<dbReference type="SMART" id="SM00304">
    <property type="entry name" value="HAMP"/>
    <property type="match status" value="1"/>
</dbReference>
<dbReference type="Pfam" id="PF00672">
    <property type="entry name" value="HAMP"/>
    <property type="match status" value="1"/>
</dbReference>
<evidence type="ECO:0000256" key="7">
    <source>
        <dbReference type="ARBA" id="ARBA00022692"/>
    </source>
</evidence>
<dbReference type="InterPro" id="IPR036097">
    <property type="entry name" value="HisK_dim/P_sf"/>
</dbReference>
<dbReference type="InterPro" id="IPR003660">
    <property type="entry name" value="HAMP_dom"/>
</dbReference>